<evidence type="ECO:0000259" key="2">
    <source>
        <dbReference type="Pfam" id="PF25339"/>
    </source>
</evidence>
<accession>A0A1Q9F2S3</accession>
<feature type="region of interest" description="Disordered" evidence="1">
    <location>
        <begin position="603"/>
        <end position="622"/>
    </location>
</feature>
<dbReference type="AlphaFoldDB" id="A0A1Q9F2S3"/>
<name>A0A1Q9F2S3_SYMMI</name>
<dbReference type="EMBL" id="LSRX01000021">
    <property type="protein sequence ID" value="OLQ13961.1"/>
    <property type="molecule type" value="Genomic_DNA"/>
</dbReference>
<dbReference type="Proteomes" id="UP000186817">
    <property type="component" value="Unassembled WGS sequence"/>
</dbReference>
<dbReference type="Pfam" id="PF25339">
    <property type="entry name" value="C2_C2CD3_N"/>
    <property type="match status" value="1"/>
</dbReference>
<sequence>MRGSWPSLPPHVPGTLQGALQVQLYEFLPERPAEIPTELVGVLDWWGQDPDQPGAMPPLELWSHPARAGRELSGFRTVEFPIQASPKSFTAYLQDMKTLCIRLYGITTSGGMLGDPVGLSEIDLQPWLRGPDVDYALRVEGFFPVVRSHSDRVMVGQLRICLRTDWAEDAELRPKAEAIRSFEQHELQARLTEERSRAARRDVRHDAERAGPVLVPSPVVGAHLQVHLCGLRLQRSALDSGSAGDLRVAFRFGPADEVSVAASLQEEDSDSVIYLLGSAEVSSTPVWQLRDGRVDAPRLSSMHFHFWQGKQLFGLAGLPLPATGLPTSEGRNGLNPIFLLCQDVEVRSVSSGHEIGRMKLALHAGPADALKAQPPYSPMQKAPKPVARPPQASQGPVEEAMGATEDPAPARTWASSLDQVLPGTARDETSSCLWLVASGISADEVLAEARRPHQKPGRARSPLSTLELDELCEALMRAVEGLAPKHAVLLASKAKCGQRMVSTDLWKGVVLEVSARLEAALDLLQQEVGCDALGKLAEQLAALGVEASLRHGELAAALTQHASRGPRWGLMDELLRLLDPSSAGVLPARPLAKLVARRAETLRKAEEPRSAEETMEADRNEPFRAPSLPAARQLLSAFFCLLRAGEVRLQEAANLLDAAAKEVSRKQPSLWCSKGSEEAVLAGILETDKAGILEVVKAWQTLRLPTSASPAAAALRSLAQLENSELRVREAKIQEAMALSDSSPDPDHARHSEEEFFAALLSAKLGPTELQSRLKESCAMLGEGGRFLRLDQFLAAVRGAGIAMANADVLEVARRWSTSGLLDSDALFQCHDSWRRRSFSHAVPAPAIHGELEVSELSRLDLPSYVLFACLDVSAKGHVSKDVVCQLKAWPSVLAKSVSEALVLCDPTDRGVITYADFRRFCGHLDRQRSDSLAQVSEFRSEVRAAVYRCGLSSGGFSDSGFSVSAHERGMDAQADLAGLVRVLDSMRVPRHVAEILAGSFLAARDQNPSYRAFLTMLRRSRGLLRRHAEDLFRACFAASVDLSQVLLEFSPGSTSLPVGAAVGWESLVAALCKAGVDFSQIDSEDVIAGLDESGQRLLILTELSAGFQAFKARHGPVLESLAKMADAHSSLDVLHRLVRLQKATVADKSADFCDIGCL</sequence>
<evidence type="ECO:0000256" key="1">
    <source>
        <dbReference type="SAM" id="MobiDB-lite"/>
    </source>
</evidence>
<feature type="region of interest" description="Disordered" evidence="1">
    <location>
        <begin position="374"/>
        <end position="407"/>
    </location>
</feature>
<evidence type="ECO:0000313" key="3">
    <source>
        <dbReference type="EMBL" id="OLQ13961.1"/>
    </source>
</evidence>
<dbReference type="InterPro" id="IPR057537">
    <property type="entry name" value="C2_C2CD3_N"/>
</dbReference>
<proteinExistence type="predicted"/>
<comment type="caution">
    <text evidence="3">The sequence shown here is derived from an EMBL/GenBank/DDBJ whole genome shotgun (WGS) entry which is preliminary data.</text>
</comment>
<organism evidence="3 4">
    <name type="scientific">Symbiodinium microadriaticum</name>
    <name type="common">Dinoflagellate</name>
    <name type="synonym">Zooxanthella microadriatica</name>
    <dbReference type="NCBI Taxonomy" id="2951"/>
    <lineage>
        <taxon>Eukaryota</taxon>
        <taxon>Sar</taxon>
        <taxon>Alveolata</taxon>
        <taxon>Dinophyceae</taxon>
        <taxon>Suessiales</taxon>
        <taxon>Symbiodiniaceae</taxon>
        <taxon>Symbiodinium</taxon>
    </lineage>
</organism>
<evidence type="ECO:0000313" key="4">
    <source>
        <dbReference type="Proteomes" id="UP000186817"/>
    </source>
</evidence>
<protein>
    <recommendedName>
        <fullName evidence="2">C2CD3 N-terminal C2 domain-containing protein</fullName>
    </recommendedName>
</protein>
<keyword evidence="4" id="KW-1185">Reference proteome</keyword>
<gene>
    <name evidence="3" type="ORF">AK812_SmicGene1933</name>
</gene>
<feature type="domain" description="C2CD3 N-terminal C2" evidence="2">
    <location>
        <begin position="7"/>
        <end position="166"/>
    </location>
</feature>
<dbReference type="OrthoDB" id="447636at2759"/>
<reference evidence="3 4" key="1">
    <citation type="submission" date="2016-02" db="EMBL/GenBank/DDBJ databases">
        <title>Genome analysis of coral dinoflagellate symbionts highlights evolutionary adaptations to a symbiotic lifestyle.</title>
        <authorList>
            <person name="Aranda M."/>
            <person name="Li Y."/>
            <person name="Liew Y.J."/>
            <person name="Baumgarten S."/>
            <person name="Simakov O."/>
            <person name="Wilson M."/>
            <person name="Piel J."/>
            <person name="Ashoor H."/>
            <person name="Bougouffa S."/>
            <person name="Bajic V.B."/>
            <person name="Ryu T."/>
            <person name="Ravasi T."/>
            <person name="Bayer T."/>
            <person name="Micklem G."/>
            <person name="Kim H."/>
            <person name="Bhak J."/>
            <person name="Lajeunesse T.C."/>
            <person name="Voolstra C.R."/>
        </authorList>
    </citation>
    <scope>NUCLEOTIDE SEQUENCE [LARGE SCALE GENOMIC DNA]</scope>
    <source>
        <strain evidence="3 4">CCMP2467</strain>
    </source>
</reference>